<evidence type="ECO:0000313" key="7">
    <source>
        <dbReference type="Proteomes" id="UP001321492"/>
    </source>
</evidence>
<keyword evidence="3" id="KW-0238">DNA-binding</keyword>
<reference evidence="6 7" key="1">
    <citation type="submission" date="2023-05" db="EMBL/GenBank/DDBJ databases">
        <title>Chelatococcus sp. nov., a moderately thermophilic bacterium isolated from hot spring microbial mat.</title>
        <authorList>
            <person name="Hu C.-J."/>
            <person name="Li W.-J."/>
        </authorList>
    </citation>
    <scope>NUCLEOTIDE SEQUENCE [LARGE SCALE GENOMIC DNA]</scope>
    <source>
        <strain evidence="6 7">SYSU G07232</strain>
    </source>
</reference>
<proteinExistence type="inferred from homology"/>
<dbReference type="CDD" id="cd05466">
    <property type="entry name" value="PBP2_LTTR_substrate"/>
    <property type="match status" value="1"/>
</dbReference>
<dbReference type="EMBL" id="JASJEV010000002">
    <property type="protein sequence ID" value="MDJ1157636.1"/>
    <property type="molecule type" value="Genomic_DNA"/>
</dbReference>
<dbReference type="Gene3D" id="1.10.10.10">
    <property type="entry name" value="Winged helix-like DNA-binding domain superfamily/Winged helix DNA-binding domain"/>
    <property type="match status" value="1"/>
</dbReference>
<dbReference type="InterPro" id="IPR036388">
    <property type="entry name" value="WH-like_DNA-bd_sf"/>
</dbReference>
<dbReference type="PANTHER" id="PTHR30126:SF77">
    <property type="entry name" value="TRANSCRIPTIONAL REGULATORY PROTEIN"/>
    <property type="match status" value="1"/>
</dbReference>
<dbReference type="Pfam" id="PF00126">
    <property type="entry name" value="HTH_1"/>
    <property type="match status" value="1"/>
</dbReference>
<dbReference type="InterPro" id="IPR036390">
    <property type="entry name" value="WH_DNA-bd_sf"/>
</dbReference>
<feature type="domain" description="HTH lysR-type" evidence="5">
    <location>
        <begin position="1"/>
        <end position="58"/>
    </location>
</feature>
<evidence type="ECO:0000313" key="6">
    <source>
        <dbReference type="EMBL" id="MDJ1157636.1"/>
    </source>
</evidence>
<dbReference type="InterPro" id="IPR000847">
    <property type="entry name" value="LysR_HTH_N"/>
</dbReference>
<evidence type="ECO:0000256" key="1">
    <source>
        <dbReference type="ARBA" id="ARBA00009437"/>
    </source>
</evidence>
<dbReference type="RefSeq" id="WP_283739615.1">
    <property type="nucleotide sequence ID" value="NZ_JASJEV010000002.1"/>
</dbReference>
<dbReference type="SUPFAM" id="SSF46785">
    <property type="entry name" value="Winged helix' DNA-binding domain"/>
    <property type="match status" value="1"/>
</dbReference>
<dbReference type="PANTHER" id="PTHR30126">
    <property type="entry name" value="HTH-TYPE TRANSCRIPTIONAL REGULATOR"/>
    <property type="match status" value="1"/>
</dbReference>
<evidence type="ECO:0000256" key="2">
    <source>
        <dbReference type="ARBA" id="ARBA00023015"/>
    </source>
</evidence>
<dbReference type="Proteomes" id="UP001321492">
    <property type="component" value="Unassembled WGS sequence"/>
</dbReference>
<gene>
    <name evidence="6" type="ORF">QNA08_05250</name>
</gene>
<protein>
    <submittedName>
        <fullName evidence="6">LysR family transcriptional regulator</fullName>
    </submittedName>
</protein>
<name>A0ABT7AE23_9HYPH</name>
<dbReference type="SUPFAM" id="SSF53850">
    <property type="entry name" value="Periplasmic binding protein-like II"/>
    <property type="match status" value="1"/>
</dbReference>
<dbReference type="InterPro" id="IPR005119">
    <property type="entry name" value="LysR_subst-bd"/>
</dbReference>
<keyword evidence="2" id="KW-0805">Transcription regulation</keyword>
<evidence type="ECO:0000256" key="4">
    <source>
        <dbReference type="ARBA" id="ARBA00023163"/>
    </source>
</evidence>
<sequence>MNLRFLETFVWVARLKSFSLTAEKLHTTQAAISHRIATLERELGVRLFERDARDVRLTAEGADALDHAERIVRAAAEFRRRMSDPKALRGTVRIGVIDTIAHSWLPQLIDRLRHTYPDVALELNADTSVDIAKDILANEVDLGLMMGPVEGHGIVNIELCTFACVWVASPRLGVPDGPLELTDLARFPILSFPRSSKPHKAMVGYFQRLGEEEVRLHTAGLSTLIRLASDGLGVAAIPAATIQREIAEGTLLALNVRQPFPPLSLHAVYQEAGDRPLPGLIAEIAREVADAFCRSVDPLIAW</sequence>
<dbReference type="PRINTS" id="PR00039">
    <property type="entry name" value="HTHLYSR"/>
</dbReference>
<dbReference type="Gene3D" id="3.40.190.10">
    <property type="entry name" value="Periplasmic binding protein-like II"/>
    <property type="match status" value="2"/>
</dbReference>
<comment type="caution">
    <text evidence="6">The sequence shown here is derived from an EMBL/GenBank/DDBJ whole genome shotgun (WGS) entry which is preliminary data.</text>
</comment>
<dbReference type="PROSITE" id="PS50931">
    <property type="entry name" value="HTH_LYSR"/>
    <property type="match status" value="1"/>
</dbReference>
<dbReference type="Pfam" id="PF03466">
    <property type="entry name" value="LysR_substrate"/>
    <property type="match status" value="1"/>
</dbReference>
<comment type="similarity">
    <text evidence="1">Belongs to the LysR transcriptional regulatory family.</text>
</comment>
<evidence type="ECO:0000256" key="3">
    <source>
        <dbReference type="ARBA" id="ARBA00023125"/>
    </source>
</evidence>
<keyword evidence="4" id="KW-0804">Transcription</keyword>
<evidence type="ECO:0000259" key="5">
    <source>
        <dbReference type="PROSITE" id="PS50931"/>
    </source>
</evidence>
<keyword evidence="7" id="KW-1185">Reference proteome</keyword>
<accession>A0ABT7AE23</accession>
<organism evidence="6 7">
    <name type="scientific">Chelatococcus albus</name>
    <dbReference type="NCBI Taxonomy" id="3047466"/>
    <lineage>
        <taxon>Bacteria</taxon>
        <taxon>Pseudomonadati</taxon>
        <taxon>Pseudomonadota</taxon>
        <taxon>Alphaproteobacteria</taxon>
        <taxon>Hyphomicrobiales</taxon>
        <taxon>Chelatococcaceae</taxon>
        <taxon>Chelatococcus</taxon>
    </lineage>
</organism>